<name>A0A0W8FNA3_9ZZZZ</name>
<evidence type="ECO:0000313" key="1">
    <source>
        <dbReference type="EMBL" id="KUG22331.1"/>
    </source>
</evidence>
<comment type="caution">
    <text evidence="1">The sequence shown here is derived from an EMBL/GenBank/DDBJ whole genome shotgun (WGS) entry which is preliminary data.</text>
</comment>
<proteinExistence type="predicted"/>
<dbReference type="EMBL" id="LNQE01000974">
    <property type="protein sequence ID" value="KUG22331.1"/>
    <property type="molecule type" value="Genomic_DNA"/>
</dbReference>
<accession>A0A0W8FNA3</accession>
<reference evidence="1" key="1">
    <citation type="journal article" date="2015" name="Proc. Natl. Acad. Sci. U.S.A.">
        <title>Networks of energetic and metabolic interactions define dynamics in microbial communities.</title>
        <authorList>
            <person name="Embree M."/>
            <person name="Liu J.K."/>
            <person name="Al-Bassam M.M."/>
            <person name="Zengler K."/>
        </authorList>
    </citation>
    <scope>NUCLEOTIDE SEQUENCE</scope>
</reference>
<sequence length="43" mass="4594">MDFSKCQDSSTASMVISALSTLDTGHPSFAFILPTPNNTILYA</sequence>
<gene>
    <name evidence="1" type="ORF">ASZ90_007870</name>
</gene>
<dbReference type="AlphaFoldDB" id="A0A0W8FNA3"/>
<protein>
    <submittedName>
        <fullName evidence="1">Uncharacterized protein</fullName>
    </submittedName>
</protein>
<organism evidence="1">
    <name type="scientific">hydrocarbon metagenome</name>
    <dbReference type="NCBI Taxonomy" id="938273"/>
    <lineage>
        <taxon>unclassified sequences</taxon>
        <taxon>metagenomes</taxon>
        <taxon>ecological metagenomes</taxon>
    </lineage>
</organism>